<evidence type="ECO:0000313" key="4">
    <source>
        <dbReference type="EMBL" id="KLO10172.1"/>
    </source>
</evidence>
<feature type="compositionally biased region" description="Pro residues" evidence="2">
    <location>
        <begin position="223"/>
        <end position="234"/>
    </location>
</feature>
<dbReference type="OrthoDB" id="439808at2759"/>
<gene>
    <name evidence="4" type="ORF">SCHPADRAFT_832899</name>
</gene>
<evidence type="ECO:0000259" key="3">
    <source>
        <dbReference type="PROSITE" id="PS50102"/>
    </source>
</evidence>
<organism evidence="4 5">
    <name type="scientific">Schizopora paradoxa</name>
    <dbReference type="NCBI Taxonomy" id="27342"/>
    <lineage>
        <taxon>Eukaryota</taxon>
        <taxon>Fungi</taxon>
        <taxon>Dikarya</taxon>
        <taxon>Basidiomycota</taxon>
        <taxon>Agaricomycotina</taxon>
        <taxon>Agaricomycetes</taxon>
        <taxon>Hymenochaetales</taxon>
        <taxon>Schizoporaceae</taxon>
        <taxon>Schizopora</taxon>
    </lineage>
</organism>
<feature type="region of interest" description="Disordered" evidence="2">
    <location>
        <begin position="86"/>
        <end position="241"/>
    </location>
</feature>
<dbReference type="SMART" id="SM00360">
    <property type="entry name" value="RRM"/>
    <property type="match status" value="1"/>
</dbReference>
<feature type="domain" description="RRM" evidence="3">
    <location>
        <begin position="7"/>
        <end position="87"/>
    </location>
</feature>
<dbReference type="GO" id="GO:0003723">
    <property type="term" value="F:RNA binding"/>
    <property type="evidence" value="ECO:0007669"/>
    <property type="project" value="UniProtKB-UniRule"/>
</dbReference>
<dbReference type="InterPro" id="IPR035979">
    <property type="entry name" value="RBD_domain_sf"/>
</dbReference>
<dbReference type="EMBL" id="KQ086034">
    <property type="protein sequence ID" value="KLO10172.1"/>
    <property type="molecule type" value="Genomic_DNA"/>
</dbReference>
<dbReference type="STRING" id="27342.A0A0H2RF16"/>
<dbReference type="InterPro" id="IPR000504">
    <property type="entry name" value="RRM_dom"/>
</dbReference>
<proteinExistence type="predicted"/>
<feature type="compositionally biased region" description="Basic and acidic residues" evidence="2">
    <location>
        <begin position="105"/>
        <end position="190"/>
    </location>
</feature>
<dbReference type="Gene3D" id="3.30.70.330">
    <property type="match status" value="1"/>
</dbReference>
<dbReference type="Proteomes" id="UP000053477">
    <property type="component" value="Unassembled WGS sequence"/>
</dbReference>
<evidence type="ECO:0000256" key="1">
    <source>
        <dbReference type="PROSITE-ProRule" id="PRU00176"/>
    </source>
</evidence>
<keyword evidence="1" id="KW-0694">RNA-binding</keyword>
<dbReference type="SUPFAM" id="SSF54928">
    <property type="entry name" value="RNA-binding domain, RBD"/>
    <property type="match status" value="1"/>
</dbReference>
<dbReference type="PANTHER" id="PTHR48034">
    <property type="entry name" value="TRANSFORMER-2 SEX-DETERMINING PROTEIN-RELATED"/>
    <property type="match status" value="1"/>
</dbReference>
<name>A0A0H2RF16_9AGAM</name>
<dbReference type="PROSITE" id="PS50102">
    <property type="entry name" value="RRM"/>
    <property type="match status" value="1"/>
</dbReference>
<dbReference type="InterPro" id="IPR012677">
    <property type="entry name" value="Nucleotide-bd_a/b_plait_sf"/>
</dbReference>
<dbReference type="InParanoid" id="A0A0H2RF16"/>
<evidence type="ECO:0000256" key="2">
    <source>
        <dbReference type="SAM" id="MobiDB-lite"/>
    </source>
</evidence>
<sequence>QDPQPSNVLGVFGLSIRTREKDLQEEFSRHGEVLKVTVVDDQRVSTGRSRGFGFITMATVEDAERCIAKLDGAEIHQRRIRVDFSVTKRAHSPTPGEYMGTRRSSTREYRRGPEPYRSAYRDRDRGYDRDRDRDRGYSSRYDDRDRDRDRERDRYDRHSDRDRGYDQPAYESRDREREPYPREEWRDRRSPPPARSTGGGGRYSPDRRRRSYSASPPRGSSPTRPPARDYPPPASNGDRRW</sequence>
<dbReference type="Pfam" id="PF00076">
    <property type="entry name" value="RRM_1"/>
    <property type="match status" value="1"/>
</dbReference>
<reference evidence="4 5" key="1">
    <citation type="submission" date="2015-04" db="EMBL/GenBank/DDBJ databases">
        <title>Complete genome sequence of Schizopora paradoxa KUC8140, a cosmopolitan wood degrader in East Asia.</title>
        <authorList>
            <consortium name="DOE Joint Genome Institute"/>
            <person name="Min B."/>
            <person name="Park H."/>
            <person name="Jang Y."/>
            <person name="Kim J.-J."/>
            <person name="Kim K.H."/>
            <person name="Pangilinan J."/>
            <person name="Lipzen A."/>
            <person name="Riley R."/>
            <person name="Grigoriev I.V."/>
            <person name="Spatafora J.W."/>
            <person name="Choi I.-G."/>
        </authorList>
    </citation>
    <scope>NUCLEOTIDE SEQUENCE [LARGE SCALE GENOMIC DNA]</scope>
    <source>
        <strain evidence="4 5">KUC8140</strain>
    </source>
</reference>
<feature type="compositionally biased region" description="Low complexity" evidence="2">
    <location>
        <begin position="212"/>
        <end position="222"/>
    </location>
</feature>
<feature type="non-terminal residue" evidence="4">
    <location>
        <position position="1"/>
    </location>
</feature>
<protein>
    <submittedName>
        <fullName evidence="4">RNA-binding domain-containing protein</fullName>
    </submittedName>
</protein>
<keyword evidence="5" id="KW-1185">Reference proteome</keyword>
<dbReference type="AlphaFoldDB" id="A0A0H2RF16"/>
<accession>A0A0H2RF16</accession>
<dbReference type="InterPro" id="IPR050441">
    <property type="entry name" value="RBM"/>
</dbReference>
<evidence type="ECO:0000313" key="5">
    <source>
        <dbReference type="Proteomes" id="UP000053477"/>
    </source>
</evidence>